<reference evidence="1" key="1">
    <citation type="submission" date="2018-05" db="EMBL/GenBank/DDBJ databases">
        <authorList>
            <person name="Lanie J.A."/>
            <person name="Ng W.-L."/>
            <person name="Kazmierczak K.M."/>
            <person name="Andrzejewski T.M."/>
            <person name="Davidsen T.M."/>
            <person name="Wayne K.J."/>
            <person name="Tettelin H."/>
            <person name="Glass J.I."/>
            <person name="Rusch D."/>
            <person name="Podicherti R."/>
            <person name="Tsui H.-C.T."/>
            <person name="Winkler M.E."/>
        </authorList>
    </citation>
    <scope>NUCLEOTIDE SEQUENCE</scope>
</reference>
<dbReference type="InterPro" id="IPR008323">
    <property type="entry name" value="UCP033563"/>
</dbReference>
<dbReference type="EMBL" id="UINC01005556">
    <property type="protein sequence ID" value="SVA22067.1"/>
    <property type="molecule type" value="Genomic_DNA"/>
</dbReference>
<evidence type="ECO:0008006" key="2">
    <source>
        <dbReference type="Google" id="ProtNLM"/>
    </source>
</evidence>
<dbReference type="Pfam" id="PF06245">
    <property type="entry name" value="DUF1015"/>
    <property type="match status" value="1"/>
</dbReference>
<accession>A0A381U432</accession>
<evidence type="ECO:0000313" key="1">
    <source>
        <dbReference type="EMBL" id="SVA22067.1"/>
    </source>
</evidence>
<organism evidence="1">
    <name type="scientific">marine metagenome</name>
    <dbReference type="NCBI Taxonomy" id="408172"/>
    <lineage>
        <taxon>unclassified sequences</taxon>
        <taxon>metagenomes</taxon>
        <taxon>ecological metagenomes</taxon>
    </lineage>
</organism>
<name>A0A381U432_9ZZZZ</name>
<dbReference type="PANTHER" id="PTHR36454:SF1">
    <property type="entry name" value="DUF1015 DOMAIN-CONTAINING PROTEIN"/>
    <property type="match status" value="1"/>
</dbReference>
<protein>
    <recommendedName>
        <fullName evidence="2">DUF1015 domain-containing protein</fullName>
    </recommendedName>
</protein>
<gene>
    <name evidence="1" type="ORF">METZ01_LOCUS74921</name>
</gene>
<dbReference type="PANTHER" id="PTHR36454">
    <property type="entry name" value="LMO2823 PROTEIN"/>
    <property type="match status" value="1"/>
</dbReference>
<dbReference type="AlphaFoldDB" id="A0A381U432"/>
<proteinExistence type="predicted"/>
<sequence length="411" mass="44881">MVVAPEWVDRVISGPYDAYTPEQRVAMAAENPYSFLHVTRSQEDLPPEQRDDVAGLIGYCADSMHRLYDAGVYRCHDEPVLFLYRMGIDTPDGRHVQTGIMGLVPVTEDGDRRILRHEAVRPGRTDLLARHLLTVGASSSPISLTFRSDDGLEAVIAHCCEQQPVLDSRHEGVDQTVWAVGGDDAASLIVAFGRRTLYVTDGHHRLAAAIDARSRVPDRPDDGPLEWIQAVLFADEQLLVLPFHRRVGDRAGRNADELVDALGASGTLTPAGGAEAARPRAPGTVGVYLAGDWYTLELPAAVGERAVDALDVSRLQDGVLGPVFGVIDPGKDPMIDYVPDPVGVEILVERCDEDGRIGFVLHHTSVTELMDVADDGDLMPPKSSYFEPKPRSGLFVRRLDRESDTVEAPRS</sequence>